<feature type="transmembrane region" description="Helical" evidence="6">
    <location>
        <begin position="193"/>
        <end position="220"/>
    </location>
</feature>
<dbReference type="Pfam" id="PF07690">
    <property type="entry name" value="MFS_1"/>
    <property type="match status" value="1"/>
</dbReference>
<feature type="transmembrane region" description="Helical" evidence="6">
    <location>
        <begin position="271"/>
        <end position="290"/>
    </location>
</feature>
<keyword evidence="4 6" id="KW-1133">Transmembrane helix</keyword>
<gene>
    <name evidence="8" type="ORF">L9W94_03700</name>
</gene>
<sequence length="376" mass="39980">MKTSPSIGLMVILMMFPQIVETIYSPALPDIAHGFSVPVAVASQTLSVYFTAFALGVVTWGIVSDHLGRRKTMMLGIAIYALAAFGAMQTQQFEYLMVLRAITAFGAAVGSVVTQTMLRDCFEGASLAKVFSYMGIGLSISPILGMAAGGLLAEWGGYQAVFAALSVLAVVLWLTCLITLAETQPKNTRQPKVLALVTVMFFDTNIWRNALLVAGFNILLFSYYLQGPFLFEKLGFGPQIFGYSGAILALGTLSGSLLNKKLLGMDVSQPTLLKIAASMSLCGAMGVYLLDDSLLFLLPMVLIVIGFGIGIPNILSQALKNYKAQVGSAGAWFGLLYYLLIGLGLALVGAAQHLGVTLVVSALVVAIISWTIKPHA</sequence>
<feature type="transmembrane region" description="Helical" evidence="6">
    <location>
        <begin position="327"/>
        <end position="348"/>
    </location>
</feature>
<dbReference type="SUPFAM" id="SSF103473">
    <property type="entry name" value="MFS general substrate transporter"/>
    <property type="match status" value="1"/>
</dbReference>
<evidence type="ECO:0000313" key="8">
    <source>
        <dbReference type="EMBL" id="MDE1241264.1"/>
    </source>
</evidence>
<dbReference type="EMBL" id="JAKNBA010000004">
    <property type="protein sequence ID" value="MDE1241264.1"/>
    <property type="molecule type" value="Genomic_DNA"/>
</dbReference>
<evidence type="ECO:0000313" key="9">
    <source>
        <dbReference type="Proteomes" id="UP001140979"/>
    </source>
</evidence>
<feature type="transmembrane region" description="Helical" evidence="6">
    <location>
        <begin position="130"/>
        <end position="152"/>
    </location>
</feature>
<keyword evidence="2" id="KW-1003">Cell membrane</keyword>
<dbReference type="InterPro" id="IPR020846">
    <property type="entry name" value="MFS_dom"/>
</dbReference>
<evidence type="ECO:0000256" key="6">
    <source>
        <dbReference type="SAM" id="Phobius"/>
    </source>
</evidence>
<dbReference type="Proteomes" id="UP001140979">
    <property type="component" value="Unassembled WGS sequence"/>
</dbReference>
<dbReference type="PROSITE" id="PS50850">
    <property type="entry name" value="MFS"/>
    <property type="match status" value="1"/>
</dbReference>
<proteinExistence type="predicted"/>
<feature type="transmembrane region" description="Helical" evidence="6">
    <location>
        <begin position="72"/>
        <end position="89"/>
    </location>
</feature>
<evidence type="ECO:0000256" key="1">
    <source>
        <dbReference type="ARBA" id="ARBA00004651"/>
    </source>
</evidence>
<dbReference type="RefSeq" id="WP_274682674.1">
    <property type="nucleotide sequence ID" value="NZ_JAKNBA010000004.1"/>
</dbReference>
<dbReference type="CDD" id="cd17320">
    <property type="entry name" value="MFS_MdfA_MDR_like"/>
    <property type="match status" value="1"/>
</dbReference>
<dbReference type="GO" id="GO:0022857">
    <property type="term" value="F:transmembrane transporter activity"/>
    <property type="evidence" value="ECO:0007669"/>
    <property type="project" value="InterPro"/>
</dbReference>
<comment type="caution">
    <text evidence="8">The sequence shown here is derived from an EMBL/GenBank/DDBJ whole genome shotgun (WGS) entry which is preliminary data.</text>
</comment>
<feature type="transmembrane region" description="Helical" evidence="6">
    <location>
        <begin position="296"/>
        <end position="315"/>
    </location>
</feature>
<dbReference type="PRINTS" id="PR01036">
    <property type="entry name" value="TCRTETB"/>
</dbReference>
<accession>A0A9X4EZB3</accession>
<dbReference type="PANTHER" id="PTHR43124:SF3">
    <property type="entry name" value="CHLORAMPHENICOL EFFLUX PUMP RV0191"/>
    <property type="match status" value="1"/>
</dbReference>
<dbReference type="InterPro" id="IPR050189">
    <property type="entry name" value="MFS_Efflux_Transporters"/>
</dbReference>
<protein>
    <submittedName>
        <fullName evidence="8">Multidrug effflux MFS transporter</fullName>
    </submittedName>
</protein>
<dbReference type="Gene3D" id="1.20.1720.10">
    <property type="entry name" value="Multidrug resistance protein D"/>
    <property type="match status" value="1"/>
</dbReference>
<reference evidence="8" key="1">
    <citation type="submission" date="2022-02" db="EMBL/GenBank/DDBJ databases">
        <title>Emergence and expansion in Europe of a Vibrio aestuarianus clonal complex pathogenic for oysters.</title>
        <authorList>
            <person name="Mesnil A."/>
            <person name="Travers M.-A."/>
        </authorList>
    </citation>
    <scope>NUCLEOTIDE SEQUENCE</scope>
    <source>
        <strain evidence="8">19_064_11T1</strain>
    </source>
</reference>
<evidence type="ECO:0000256" key="2">
    <source>
        <dbReference type="ARBA" id="ARBA00022475"/>
    </source>
</evidence>
<feature type="transmembrane region" description="Helical" evidence="6">
    <location>
        <begin position="46"/>
        <end position="63"/>
    </location>
</feature>
<comment type="subcellular location">
    <subcellularLocation>
        <location evidence="1">Cell membrane</location>
        <topology evidence="1">Multi-pass membrane protein</topology>
    </subcellularLocation>
</comment>
<dbReference type="InterPro" id="IPR011701">
    <property type="entry name" value="MFS"/>
</dbReference>
<dbReference type="GO" id="GO:0005886">
    <property type="term" value="C:plasma membrane"/>
    <property type="evidence" value="ECO:0007669"/>
    <property type="project" value="UniProtKB-SubCell"/>
</dbReference>
<evidence type="ECO:0000256" key="4">
    <source>
        <dbReference type="ARBA" id="ARBA00022989"/>
    </source>
</evidence>
<evidence type="ECO:0000259" key="7">
    <source>
        <dbReference type="PROSITE" id="PS50850"/>
    </source>
</evidence>
<keyword evidence="5 6" id="KW-0472">Membrane</keyword>
<keyword evidence="3 6" id="KW-0812">Transmembrane</keyword>
<feature type="transmembrane region" description="Helical" evidence="6">
    <location>
        <begin position="354"/>
        <end position="372"/>
    </location>
</feature>
<name>A0A9X4EZB3_9VIBR</name>
<feature type="domain" description="Major facilitator superfamily (MFS) profile" evidence="7">
    <location>
        <begin position="1"/>
        <end position="376"/>
    </location>
</feature>
<feature type="transmembrane region" description="Helical" evidence="6">
    <location>
        <begin position="240"/>
        <end position="259"/>
    </location>
</feature>
<dbReference type="PANTHER" id="PTHR43124">
    <property type="entry name" value="PURINE EFFLUX PUMP PBUE"/>
    <property type="match status" value="1"/>
</dbReference>
<dbReference type="AlphaFoldDB" id="A0A9X4EZB3"/>
<feature type="transmembrane region" description="Helical" evidence="6">
    <location>
        <begin position="158"/>
        <end position="181"/>
    </location>
</feature>
<feature type="transmembrane region" description="Helical" evidence="6">
    <location>
        <begin position="95"/>
        <end position="118"/>
    </location>
</feature>
<evidence type="ECO:0000256" key="5">
    <source>
        <dbReference type="ARBA" id="ARBA00023136"/>
    </source>
</evidence>
<dbReference type="InterPro" id="IPR036259">
    <property type="entry name" value="MFS_trans_sf"/>
</dbReference>
<organism evidence="8 9">
    <name type="scientific">Vibrio aestuarianus</name>
    <dbReference type="NCBI Taxonomy" id="28171"/>
    <lineage>
        <taxon>Bacteria</taxon>
        <taxon>Pseudomonadati</taxon>
        <taxon>Pseudomonadota</taxon>
        <taxon>Gammaproteobacteria</taxon>
        <taxon>Vibrionales</taxon>
        <taxon>Vibrionaceae</taxon>
        <taxon>Vibrio</taxon>
    </lineage>
</organism>
<evidence type="ECO:0000256" key="3">
    <source>
        <dbReference type="ARBA" id="ARBA00022692"/>
    </source>
</evidence>